<dbReference type="InterPro" id="IPR011761">
    <property type="entry name" value="ATP-grasp"/>
</dbReference>
<feature type="domain" description="ATP-grasp" evidence="3">
    <location>
        <begin position="122"/>
        <end position="320"/>
    </location>
</feature>
<dbReference type="GO" id="GO:0046872">
    <property type="term" value="F:metal ion binding"/>
    <property type="evidence" value="ECO:0007669"/>
    <property type="project" value="InterPro"/>
</dbReference>
<reference evidence="4 5" key="1">
    <citation type="submission" date="2019-08" db="EMBL/GenBank/DDBJ databases">
        <title>Deep-cultivation of Planctomycetes and their phenomic and genomic characterization uncovers novel biology.</title>
        <authorList>
            <person name="Wiegand S."/>
            <person name="Jogler M."/>
            <person name="Boedeker C."/>
            <person name="Pinto D."/>
            <person name="Vollmers J."/>
            <person name="Rivas-Marin E."/>
            <person name="Kohn T."/>
            <person name="Peeters S.H."/>
            <person name="Heuer A."/>
            <person name="Rast P."/>
            <person name="Oberbeckmann S."/>
            <person name="Bunk B."/>
            <person name="Jeske O."/>
            <person name="Meyerdierks A."/>
            <person name="Storesund J.E."/>
            <person name="Kallscheuer N."/>
            <person name="Luecker S."/>
            <person name="Lage O.M."/>
            <person name="Pohl T."/>
            <person name="Merkel B.J."/>
            <person name="Hornburger P."/>
            <person name="Mueller R.-W."/>
            <person name="Bruemmer F."/>
            <person name="Labrenz M."/>
            <person name="Spormann A.M."/>
            <person name="Op den Camp H."/>
            <person name="Overmann J."/>
            <person name="Amann R."/>
            <person name="Jetten M.S.M."/>
            <person name="Mascher T."/>
            <person name="Medema M.H."/>
            <person name="Devos D.P."/>
            <person name="Kaster A.-K."/>
            <person name="Ovreas L."/>
            <person name="Rohde M."/>
            <person name="Galperin M.Y."/>
            <person name="Jogler C."/>
        </authorList>
    </citation>
    <scope>NUCLEOTIDE SEQUENCE [LARGE SCALE GENOMIC DNA]</scope>
    <source>
        <strain evidence="4 5">UC8</strain>
    </source>
</reference>
<keyword evidence="1" id="KW-0067">ATP-binding</keyword>
<evidence type="ECO:0000256" key="1">
    <source>
        <dbReference type="PROSITE-ProRule" id="PRU00409"/>
    </source>
</evidence>
<dbReference type="EMBL" id="CP042914">
    <property type="protein sequence ID" value="QEG42990.1"/>
    <property type="molecule type" value="Genomic_DNA"/>
</dbReference>
<organism evidence="4 5">
    <name type="scientific">Roseimaritima ulvae</name>
    <dbReference type="NCBI Taxonomy" id="980254"/>
    <lineage>
        <taxon>Bacteria</taxon>
        <taxon>Pseudomonadati</taxon>
        <taxon>Planctomycetota</taxon>
        <taxon>Planctomycetia</taxon>
        <taxon>Pirellulales</taxon>
        <taxon>Pirellulaceae</taxon>
        <taxon>Roseimaritima</taxon>
    </lineage>
</organism>
<evidence type="ECO:0000313" key="4">
    <source>
        <dbReference type="EMBL" id="QEG42990.1"/>
    </source>
</evidence>
<dbReference type="Gene3D" id="3.30.470.20">
    <property type="entry name" value="ATP-grasp fold, B domain"/>
    <property type="match status" value="1"/>
</dbReference>
<dbReference type="SUPFAM" id="SSF56059">
    <property type="entry name" value="Glutathione synthetase ATP-binding domain-like"/>
    <property type="match status" value="1"/>
</dbReference>
<feature type="compositionally biased region" description="Polar residues" evidence="2">
    <location>
        <begin position="434"/>
        <end position="443"/>
    </location>
</feature>
<feature type="region of interest" description="Disordered" evidence="2">
    <location>
        <begin position="418"/>
        <end position="443"/>
    </location>
</feature>
<name>A0A5B9QYQ5_9BACT</name>
<evidence type="ECO:0000256" key="2">
    <source>
        <dbReference type="SAM" id="MobiDB-lite"/>
    </source>
</evidence>
<evidence type="ECO:0000313" key="5">
    <source>
        <dbReference type="Proteomes" id="UP000325286"/>
    </source>
</evidence>
<keyword evidence="1" id="KW-0547">Nucleotide-binding</keyword>
<protein>
    <submittedName>
        <fullName evidence="4">Carbamoyl phosphate synthase-like protein</fullName>
    </submittedName>
</protein>
<proteinExistence type="predicted"/>
<dbReference type="GO" id="GO:0005524">
    <property type="term" value="F:ATP binding"/>
    <property type="evidence" value="ECO:0007669"/>
    <property type="project" value="UniProtKB-UniRule"/>
</dbReference>
<dbReference type="KEGG" id="rul:UC8_50330"/>
<accession>A0A5B9QYQ5</accession>
<dbReference type="AlphaFoldDB" id="A0A5B9QYQ5"/>
<dbReference type="InterPro" id="IPR005479">
    <property type="entry name" value="CPAse_ATP-bd"/>
</dbReference>
<dbReference type="Proteomes" id="UP000325286">
    <property type="component" value="Chromosome"/>
</dbReference>
<evidence type="ECO:0000259" key="3">
    <source>
        <dbReference type="PROSITE" id="PS50975"/>
    </source>
</evidence>
<dbReference type="PROSITE" id="PS00867">
    <property type="entry name" value="CPSASE_2"/>
    <property type="match status" value="1"/>
</dbReference>
<dbReference type="PROSITE" id="PS50975">
    <property type="entry name" value="ATP_GRASP"/>
    <property type="match status" value="1"/>
</dbReference>
<keyword evidence="5" id="KW-1185">Reference proteome</keyword>
<sequence>MMSNVSALIIGSGYNAHGLARSLHAVGVPCYGFDDSAAPLLEKSRLFHDRQLVSSALTFEAKRAALLTWVEQLPNPVVLFPTDERWLVDCLEHSDRYQRAGVVIPCANPQAALLCADKTRFKQWCQQQRVCTAKAIGYGKGDSWPAYQRVVEGMSFPIVVKPTTKGDNQTALGFSFYELFETVPDFLAWADARGSQGPSCDILAEEFIAGPVTSLVSLQGYVDRGGNILASQYRKLSQTEGFLGCGNVAQIEACDAELLRLTKSILGKLGFHGFFDIEFKLSGPRNTPYLIEINPRACMLNFAATRMGCNLPAAAISDMCPELKLELPDVSIPSEPWVWCRHLPHLVDSLRATASVRPVLWASGFAKHWWQPLAGKRRNDPMLMWRDVSPYRNLCGYLLGKALRKCLQKCFRLRAAAKPGNGHRPGEGRPVATLQASSTNRAA</sequence>
<gene>
    <name evidence="4" type="ORF">UC8_50330</name>
</gene>